<accession>A0A5C3ND85</accession>
<dbReference type="AlphaFoldDB" id="A0A5C3ND85"/>
<name>A0A5C3ND85_9AGAM</name>
<evidence type="ECO:0000313" key="2">
    <source>
        <dbReference type="EMBL" id="TFK55282.1"/>
    </source>
</evidence>
<organism evidence="2 3">
    <name type="scientific">Heliocybe sulcata</name>
    <dbReference type="NCBI Taxonomy" id="5364"/>
    <lineage>
        <taxon>Eukaryota</taxon>
        <taxon>Fungi</taxon>
        <taxon>Dikarya</taxon>
        <taxon>Basidiomycota</taxon>
        <taxon>Agaricomycotina</taxon>
        <taxon>Agaricomycetes</taxon>
        <taxon>Gloeophyllales</taxon>
        <taxon>Gloeophyllaceae</taxon>
        <taxon>Heliocybe</taxon>
    </lineage>
</organism>
<keyword evidence="3" id="KW-1185">Reference proteome</keyword>
<dbReference type="OrthoDB" id="10372806at2759"/>
<gene>
    <name evidence="2" type="ORF">OE88DRAFT_1028882</name>
</gene>
<dbReference type="EMBL" id="ML213505">
    <property type="protein sequence ID" value="TFK55282.1"/>
    <property type="molecule type" value="Genomic_DNA"/>
</dbReference>
<evidence type="ECO:0000256" key="1">
    <source>
        <dbReference type="SAM" id="MobiDB-lite"/>
    </source>
</evidence>
<feature type="compositionally biased region" description="Polar residues" evidence="1">
    <location>
        <begin position="1"/>
        <end position="13"/>
    </location>
</feature>
<evidence type="ECO:0000313" key="3">
    <source>
        <dbReference type="Proteomes" id="UP000305948"/>
    </source>
</evidence>
<feature type="region of interest" description="Disordered" evidence="1">
    <location>
        <begin position="1"/>
        <end position="20"/>
    </location>
</feature>
<feature type="region of interest" description="Disordered" evidence="1">
    <location>
        <begin position="115"/>
        <end position="155"/>
    </location>
</feature>
<dbReference type="Proteomes" id="UP000305948">
    <property type="component" value="Unassembled WGS sequence"/>
</dbReference>
<reference evidence="2 3" key="1">
    <citation type="journal article" date="2019" name="Nat. Ecol. Evol.">
        <title>Megaphylogeny resolves global patterns of mushroom evolution.</title>
        <authorList>
            <person name="Varga T."/>
            <person name="Krizsan K."/>
            <person name="Foldi C."/>
            <person name="Dima B."/>
            <person name="Sanchez-Garcia M."/>
            <person name="Sanchez-Ramirez S."/>
            <person name="Szollosi G.J."/>
            <person name="Szarkandi J.G."/>
            <person name="Papp V."/>
            <person name="Albert L."/>
            <person name="Andreopoulos W."/>
            <person name="Angelini C."/>
            <person name="Antonin V."/>
            <person name="Barry K.W."/>
            <person name="Bougher N.L."/>
            <person name="Buchanan P."/>
            <person name="Buyck B."/>
            <person name="Bense V."/>
            <person name="Catcheside P."/>
            <person name="Chovatia M."/>
            <person name="Cooper J."/>
            <person name="Damon W."/>
            <person name="Desjardin D."/>
            <person name="Finy P."/>
            <person name="Geml J."/>
            <person name="Haridas S."/>
            <person name="Hughes K."/>
            <person name="Justo A."/>
            <person name="Karasinski D."/>
            <person name="Kautmanova I."/>
            <person name="Kiss B."/>
            <person name="Kocsube S."/>
            <person name="Kotiranta H."/>
            <person name="LaButti K.M."/>
            <person name="Lechner B.E."/>
            <person name="Liimatainen K."/>
            <person name="Lipzen A."/>
            <person name="Lukacs Z."/>
            <person name="Mihaltcheva S."/>
            <person name="Morgado L.N."/>
            <person name="Niskanen T."/>
            <person name="Noordeloos M.E."/>
            <person name="Ohm R.A."/>
            <person name="Ortiz-Santana B."/>
            <person name="Ovrebo C."/>
            <person name="Racz N."/>
            <person name="Riley R."/>
            <person name="Savchenko A."/>
            <person name="Shiryaev A."/>
            <person name="Soop K."/>
            <person name="Spirin V."/>
            <person name="Szebenyi C."/>
            <person name="Tomsovsky M."/>
            <person name="Tulloss R.E."/>
            <person name="Uehling J."/>
            <person name="Grigoriev I.V."/>
            <person name="Vagvolgyi C."/>
            <person name="Papp T."/>
            <person name="Martin F.M."/>
            <person name="Miettinen O."/>
            <person name="Hibbett D.S."/>
            <person name="Nagy L.G."/>
        </authorList>
    </citation>
    <scope>NUCLEOTIDE SEQUENCE [LARGE SCALE GENOMIC DNA]</scope>
    <source>
        <strain evidence="2 3">OMC1185</strain>
    </source>
</reference>
<proteinExistence type="predicted"/>
<sequence>MCMLQNPSKSQHMSRNDQLDRRRNWSGDPWLQVRPCLDESLLLSAGLCPTPPAIRPSYHPYDSQPVTLPDVRWNPLSFMAVAEDENYEGPSSRRTSLTGGTRIPEQRRLCRPIGSLAGTSRKPSGRVVSPPQDVHTSWMGQGKDRRDPRCCISGG</sequence>
<protein>
    <submittedName>
        <fullName evidence="2">Uncharacterized protein</fullName>
    </submittedName>
</protein>